<name>A0A6A8DUW8_9BACI</name>
<dbReference type="InterPro" id="IPR020057">
    <property type="entry name" value="Ribosomal_bL25_b-dom"/>
</dbReference>
<dbReference type="PANTHER" id="PTHR33284">
    <property type="entry name" value="RIBOSOMAL PROTEIN L25/GLN-TRNA SYNTHETASE, ANTI-CODON-BINDING DOMAIN-CONTAINING PROTEIN"/>
    <property type="match status" value="1"/>
</dbReference>
<dbReference type="GO" id="GO:0022625">
    <property type="term" value="C:cytosolic large ribosomal subunit"/>
    <property type="evidence" value="ECO:0007669"/>
    <property type="project" value="TreeGrafter"/>
</dbReference>
<dbReference type="Pfam" id="PF01386">
    <property type="entry name" value="Ribosomal_L25p"/>
    <property type="match status" value="1"/>
</dbReference>
<reference evidence="9" key="1">
    <citation type="submission" date="2019-11" db="EMBL/GenBank/DDBJ databases">
        <authorList>
            <person name="Li J."/>
        </authorList>
    </citation>
    <scope>NUCLEOTIDE SEQUENCE</scope>
    <source>
        <strain evidence="9">B6B</strain>
    </source>
</reference>
<feature type="region of interest" description="Disordered" evidence="6">
    <location>
        <begin position="181"/>
        <end position="211"/>
    </location>
</feature>
<dbReference type="Pfam" id="PF14693">
    <property type="entry name" value="Ribosomal_TL5_C"/>
    <property type="match status" value="1"/>
</dbReference>
<proteinExistence type="inferred from homology"/>
<comment type="subunit">
    <text evidence="5">Part of the 50S ribosomal subunit; part of the 5S rRNA/L5/L18/L25 subcomplex. Contacts the 5S rRNA. Binds to the 5S rRNA independently of L5 and L18.</text>
</comment>
<gene>
    <name evidence="5" type="primary">rplY</name>
    <name evidence="5" type="synonym">ctc</name>
    <name evidence="9" type="ORF">GH741_20315</name>
</gene>
<organism evidence="9 10">
    <name type="scientific">Aquibacillus halophilus</name>
    <dbReference type="NCBI Taxonomy" id="930132"/>
    <lineage>
        <taxon>Bacteria</taxon>
        <taxon>Bacillati</taxon>
        <taxon>Bacillota</taxon>
        <taxon>Bacilli</taxon>
        <taxon>Bacillales</taxon>
        <taxon>Bacillaceae</taxon>
        <taxon>Aquibacillus</taxon>
    </lineage>
</organism>
<protein>
    <recommendedName>
        <fullName evidence="5">Large ribosomal subunit protein bL25</fullName>
    </recommendedName>
    <alternativeName>
        <fullName evidence="5">General stress protein CTC</fullName>
    </alternativeName>
</protein>
<dbReference type="InterPro" id="IPR001021">
    <property type="entry name" value="Ribosomal_bL25_long"/>
</dbReference>
<sequence length="211" mass="23578">MAAKLKADPRQNLKKSYTKQLRQAGLVPAVVYGNKKEPQAVAVNSIELIKTIRDEGRNAIISLSMDGESVDVMLHEYQTDPLRDELVHADFYIVNMTQEMDVEVAIHLDGEAQGSKDGGVLQQPLHRLSVRAKPRDIPEEIKLDVSKLEVGDSITVADLKDGKNYEILDDENTTIVTVLPPDTITEDEEESEDELEEPEVINEKASEDEEK</sequence>
<comment type="caution">
    <text evidence="9">The sequence shown here is derived from an EMBL/GenBank/DDBJ whole genome shotgun (WGS) entry which is preliminary data.</text>
</comment>
<comment type="similarity">
    <text evidence="5">Belongs to the bacterial ribosomal protein bL25 family. CTC subfamily.</text>
</comment>
<evidence type="ECO:0000259" key="8">
    <source>
        <dbReference type="Pfam" id="PF14693"/>
    </source>
</evidence>
<feature type="compositionally biased region" description="Acidic residues" evidence="6">
    <location>
        <begin position="184"/>
        <end position="211"/>
    </location>
</feature>
<dbReference type="Gene3D" id="2.170.120.20">
    <property type="entry name" value="Ribosomal protein L25, beta domain"/>
    <property type="match status" value="1"/>
</dbReference>
<feature type="domain" description="Large ribosomal subunit protein bL25 L25" evidence="7">
    <location>
        <begin position="5"/>
        <end position="91"/>
    </location>
</feature>
<dbReference type="InterPro" id="IPR037121">
    <property type="entry name" value="Ribosomal_bL25_C"/>
</dbReference>
<comment type="function">
    <text evidence="5">This is one of the proteins that binds to the 5S RNA in the ribosome where it forms part of the central protuberance.</text>
</comment>
<dbReference type="Proteomes" id="UP000799092">
    <property type="component" value="Unassembled WGS sequence"/>
</dbReference>
<dbReference type="SUPFAM" id="SSF50715">
    <property type="entry name" value="Ribosomal protein L25-like"/>
    <property type="match status" value="1"/>
</dbReference>
<dbReference type="InterPro" id="IPR020930">
    <property type="entry name" value="Ribosomal_uL5_bac-type"/>
</dbReference>
<evidence type="ECO:0000256" key="2">
    <source>
        <dbReference type="ARBA" id="ARBA00022884"/>
    </source>
</evidence>
<keyword evidence="10" id="KW-1185">Reference proteome</keyword>
<dbReference type="RefSeq" id="WP_153738588.1">
    <property type="nucleotide sequence ID" value="NZ_WJNG01000022.1"/>
</dbReference>
<dbReference type="GO" id="GO:0008097">
    <property type="term" value="F:5S rRNA binding"/>
    <property type="evidence" value="ECO:0007669"/>
    <property type="project" value="InterPro"/>
</dbReference>
<evidence type="ECO:0000256" key="4">
    <source>
        <dbReference type="ARBA" id="ARBA00023274"/>
    </source>
</evidence>
<dbReference type="HAMAP" id="MF_01334">
    <property type="entry name" value="Ribosomal_bL25_CTC"/>
    <property type="match status" value="1"/>
</dbReference>
<dbReference type="OrthoDB" id="9790002at2"/>
<dbReference type="AlphaFoldDB" id="A0A6A8DUW8"/>
<dbReference type="InterPro" id="IPR020056">
    <property type="entry name" value="Rbsml_bL25/Gln-tRNA_synth_N"/>
</dbReference>
<evidence type="ECO:0000313" key="9">
    <source>
        <dbReference type="EMBL" id="MRH44992.1"/>
    </source>
</evidence>
<keyword evidence="2 5" id="KW-0694">RNA-binding</keyword>
<keyword evidence="3 5" id="KW-0689">Ribosomal protein</keyword>
<dbReference type="InterPro" id="IPR011035">
    <property type="entry name" value="Ribosomal_bL25/Gln-tRNA_synth"/>
</dbReference>
<feature type="domain" description="Large ribosomal subunit protein bL25 beta" evidence="8">
    <location>
        <begin position="100"/>
        <end position="181"/>
    </location>
</feature>
<evidence type="ECO:0000256" key="3">
    <source>
        <dbReference type="ARBA" id="ARBA00022980"/>
    </source>
</evidence>
<dbReference type="NCBIfam" id="TIGR00731">
    <property type="entry name" value="bL25_bact_ctc"/>
    <property type="match status" value="1"/>
</dbReference>
<evidence type="ECO:0000256" key="1">
    <source>
        <dbReference type="ARBA" id="ARBA00022730"/>
    </source>
</evidence>
<evidence type="ECO:0000313" key="10">
    <source>
        <dbReference type="Proteomes" id="UP000799092"/>
    </source>
</evidence>
<dbReference type="GO" id="GO:0006412">
    <property type="term" value="P:translation"/>
    <property type="evidence" value="ECO:0007669"/>
    <property type="project" value="UniProtKB-UniRule"/>
</dbReference>
<accession>A0A6A8DUW8</accession>
<dbReference type="PANTHER" id="PTHR33284:SF1">
    <property type="entry name" value="RIBOSOMAL PROTEIN L25_GLN-TRNA SYNTHETASE, ANTI-CODON-BINDING DOMAIN-CONTAINING PROTEIN"/>
    <property type="match status" value="1"/>
</dbReference>
<dbReference type="EMBL" id="WJNG01000022">
    <property type="protein sequence ID" value="MRH44992.1"/>
    <property type="molecule type" value="Genomic_DNA"/>
</dbReference>
<keyword evidence="4 5" id="KW-0687">Ribonucleoprotein</keyword>
<dbReference type="NCBIfam" id="NF004133">
    <property type="entry name" value="PRK05618.2-4"/>
    <property type="match status" value="1"/>
</dbReference>
<dbReference type="Gene3D" id="2.40.240.10">
    <property type="entry name" value="Ribosomal Protein L25, Chain P"/>
    <property type="match status" value="1"/>
</dbReference>
<dbReference type="InterPro" id="IPR029751">
    <property type="entry name" value="Ribosomal_L25_dom"/>
</dbReference>
<evidence type="ECO:0000259" key="7">
    <source>
        <dbReference type="Pfam" id="PF01386"/>
    </source>
</evidence>
<evidence type="ECO:0000256" key="6">
    <source>
        <dbReference type="SAM" id="MobiDB-lite"/>
    </source>
</evidence>
<dbReference type="GO" id="GO:0003735">
    <property type="term" value="F:structural constituent of ribosome"/>
    <property type="evidence" value="ECO:0007669"/>
    <property type="project" value="InterPro"/>
</dbReference>
<evidence type="ECO:0000256" key="5">
    <source>
        <dbReference type="HAMAP-Rule" id="MF_01334"/>
    </source>
</evidence>
<keyword evidence="1 5" id="KW-0699">rRNA-binding</keyword>
<dbReference type="CDD" id="cd00495">
    <property type="entry name" value="Ribosomal_L25_TL5_CTC"/>
    <property type="match status" value="1"/>
</dbReference>